<dbReference type="Pfam" id="PF01169">
    <property type="entry name" value="GDT1"/>
    <property type="match status" value="2"/>
</dbReference>
<protein>
    <recommendedName>
        <fullName evidence="6">GDT1 family protein</fullName>
    </recommendedName>
</protein>
<evidence type="ECO:0000313" key="7">
    <source>
        <dbReference type="EMBL" id="ADZ93242.1"/>
    </source>
</evidence>
<dbReference type="EMBL" id="CP002583">
    <property type="protein sequence ID" value="ADZ93242.1"/>
    <property type="molecule type" value="Genomic_DNA"/>
</dbReference>
<accession>F2K028</accession>
<dbReference type="PANTHER" id="PTHR12608:SF1">
    <property type="entry name" value="TRANSMEMBRANE PROTEIN 165"/>
    <property type="match status" value="1"/>
</dbReference>
<evidence type="ECO:0000256" key="6">
    <source>
        <dbReference type="RuleBase" id="RU365102"/>
    </source>
</evidence>
<evidence type="ECO:0000256" key="4">
    <source>
        <dbReference type="ARBA" id="ARBA00022989"/>
    </source>
</evidence>
<comment type="similarity">
    <text evidence="2 6">Belongs to the GDT1 family.</text>
</comment>
<comment type="subcellular location">
    <subcellularLocation>
        <location evidence="1 6">Membrane</location>
        <topology evidence="1 6">Multi-pass membrane protein</topology>
    </subcellularLocation>
</comment>
<dbReference type="GO" id="GO:0046873">
    <property type="term" value="F:metal ion transmembrane transporter activity"/>
    <property type="evidence" value="ECO:0007669"/>
    <property type="project" value="InterPro"/>
</dbReference>
<keyword evidence="5 6" id="KW-0472">Membrane</keyword>
<organism evidence="7 8">
    <name type="scientific">Marinomonas mediterranea (strain ATCC 700492 / JCM 21426 / NBRC 103028 / MMB-1)</name>
    <dbReference type="NCBI Taxonomy" id="717774"/>
    <lineage>
        <taxon>Bacteria</taxon>
        <taxon>Pseudomonadati</taxon>
        <taxon>Pseudomonadota</taxon>
        <taxon>Gammaproteobacteria</taxon>
        <taxon>Oceanospirillales</taxon>
        <taxon>Oceanospirillaceae</taxon>
        <taxon>Marinomonas</taxon>
    </lineage>
</organism>
<feature type="transmembrane region" description="Helical" evidence="6">
    <location>
        <begin position="186"/>
        <end position="205"/>
    </location>
</feature>
<sequence>MVRKAGLSACLICRNARQDYNYMESLLTSTFTVALAEIGDKTQLLALFLAARFASKYQIILGILAATLLNHAVSAWLGLALADWIPEDRMNKIIAISFFVVGLWLLIPDKDNNDENTKTKNNAFIATFLLFFIAEIGDKTQVATVLLGAHYQSIFLVTVGTTLGMMIANVPVVLAGQHIMNKFNPAKAHIIACLFFIAIGVLTWWNGSW</sequence>
<evidence type="ECO:0000256" key="3">
    <source>
        <dbReference type="ARBA" id="ARBA00022692"/>
    </source>
</evidence>
<dbReference type="Proteomes" id="UP000001062">
    <property type="component" value="Chromosome"/>
</dbReference>
<dbReference type="AlphaFoldDB" id="F2K028"/>
<feature type="transmembrane region" description="Helical" evidence="6">
    <location>
        <begin position="59"/>
        <end position="78"/>
    </location>
</feature>
<keyword evidence="8" id="KW-1185">Reference proteome</keyword>
<evidence type="ECO:0000256" key="1">
    <source>
        <dbReference type="ARBA" id="ARBA00004141"/>
    </source>
</evidence>
<evidence type="ECO:0000256" key="2">
    <source>
        <dbReference type="ARBA" id="ARBA00009190"/>
    </source>
</evidence>
<proteinExistence type="inferred from homology"/>
<keyword evidence="3 6" id="KW-0812">Transmembrane</keyword>
<dbReference type="HOGENOM" id="CLU_040186_2_1_6"/>
<keyword evidence="4 6" id="KW-1133">Transmembrane helix</keyword>
<evidence type="ECO:0000313" key="8">
    <source>
        <dbReference type="Proteomes" id="UP000001062"/>
    </source>
</evidence>
<dbReference type="KEGG" id="mme:Marme_4034"/>
<gene>
    <name evidence="7" type="ordered locus">Marme_4034</name>
</gene>
<reference evidence="7 8" key="1">
    <citation type="journal article" date="2012" name="Stand. Genomic Sci.">
        <title>Complete genome sequence of the melanogenic marine bacterium Marinomonas mediterranea type strain (MMB-1(T)).</title>
        <authorList>
            <person name="Lucas-Elio P."/>
            <person name="Goodwin L."/>
            <person name="Woyke T."/>
            <person name="Pitluck S."/>
            <person name="Nolan M."/>
            <person name="Kyrpides N.C."/>
            <person name="Detter J.C."/>
            <person name="Copeland A."/>
            <person name="Teshima H."/>
            <person name="Bruce D."/>
            <person name="Detter C."/>
            <person name="Tapia R."/>
            <person name="Han S."/>
            <person name="Land M.L."/>
            <person name="Ivanova N."/>
            <person name="Mikhailova N."/>
            <person name="Johnston A.W."/>
            <person name="Sanchez-Amat A."/>
        </authorList>
    </citation>
    <scope>NUCLEOTIDE SEQUENCE [LARGE SCALE GENOMIC DNA]</scope>
    <source>
        <strain evidence="8">ATCC 700492 / JCM 21426 / NBRC 103028 / MMB-1</strain>
    </source>
</reference>
<name>F2K028_MARM1</name>
<dbReference type="InterPro" id="IPR001727">
    <property type="entry name" value="GDT1-like"/>
</dbReference>
<feature type="transmembrane region" description="Helical" evidence="6">
    <location>
        <begin position="119"/>
        <end position="137"/>
    </location>
</feature>
<feature type="transmembrane region" description="Helical" evidence="6">
    <location>
        <begin position="149"/>
        <end position="174"/>
    </location>
</feature>
<dbReference type="PANTHER" id="PTHR12608">
    <property type="entry name" value="TRANSMEMBRANE PROTEIN HTP-1 RELATED"/>
    <property type="match status" value="1"/>
</dbReference>
<dbReference type="eggNOG" id="COG2119">
    <property type="taxonomic scope" value="Bacteria"/>
</dbReference>
<dbReference type="GO" id="GO:0016020">
    <property type="term" value="C:membrane"/>
    <property type="evidence" value="ECO:0007669"/>
    <property type="project" value="UniProtKB-SubCell"/>
</dbReference>
<dbReference type="PATRIC" id="fig|717774.3.peg.4162"/>
<dbReference type="STRING" id="717774.Marme_4034"/>
<evidence type="ECO:0000256" key="5">
    <source>
        <dbReference type="ARBA" id="ARBA00023136"/>
    </source>
</evidence>
<feature type="transmembrane region" description="Helical" evidence="6">
    <location>
        <begin position="90"/>
        <end position="107"/>
    </location>
</feature>